<dbReference type="AlphaFoldDB" id="X1KV33"/>
<evidence type="ECO:0000256" key="1">
    <source>
        <dbReference type="SAM" id="Coils"/>
    </source>
</evidence>
<reference evidence="2" key="1">
    <citation type="journal article" date="2014" name="Front. Microbiol.">
        <title>High frequency of phylogenetically diverse reductive dehalogenase-homologous genes in deep subseafloor sedimentary metagenomes.</title>
        <authorList>
            <person name="Kawai M."/>
            <person name="Futagami T."/>
            <person name="Toyoda A."/>
            <person name="Takaki Y."/>
            <person name="Nishi S."/>
            <person name="Hori S."/>
            <person name="Arai W."/>
            <person name="Tsubouchi T."/>
            <person name="Morono Y."/>
            <person name="Uchiyama I."/>
            <person name="Ito T."/>
            <person name="Fujiyama A."/>
            <person name="Inagaki F."/>
            <person name="Takami H."/>
        </authorList>
    </citation>
    <scope>NUCLEOTIDE SEQUENCE</scope>
    <source>
        <strain evidence="2">Expedition CK06-06</strain>
    </source>
</reference>
<comment type="caution">
    <text evidence="2">The sequence shown here is derived from an EMBL/GenBank/DDBJ whole genome shotgun (WGS) entry which is preliminary data.</text>
</comment>
<keyword evidence="1" id="KW-0175">Coiled coil</keyword>
<protein>
    <submittedName>
        <fullName evidence="2">Uncharacterized protein</fullName>
    </submittedName>
</protein>
<gene>
    <name evidence="2" type="ORF">S06H3_07234</name>
</gene>
<feature type="coiled-coil region" evidence="1">
    <location>
        <begin position="77"/>
        <end position="108"/>
    </location>
</feature>
<organism evidence="2">
    <name type="scientific">marine sediment metagenome</name>
    <dbReference type="NCBI Taxonomy" id="412755"/>
    <lineage>
        <taxon>unclassified sequences</taxon>
        <taxon>metagenomes</taxon>
        <taxon>ecological metagenomes</taxon>
    </lineage>
</organism>
<evidence type="ECO:0000313" key="2">
    <source>
        <dbReference type="EMBL" id="GAH97475.1"/>
    </source>
</evidence>
<accession>X1KV33</accession>
<proteinExistence type="predicted"/>
<dbReference type="EMBL" id="BARV01002910">
    <property type="protein sequence ID" value="GAH97475.1"/>
    <property type="molecule type" value="Genomic_DNA"/>
</dbReference>
<sequence length="111" mass="12649">MSKQELARLNRIIVSLDVIAKRVDAIIKEAQCQKEAIIEARAVLRASTMKPTKPRAKITTTAIGTTIGLGYLIINVIDRVTEQVEKATEKIEERLRDQKRETDELKKRYSK</sequence>
<name>X1KV33_9ZZZZ</name>